<evidence type="ECO:0000256" key="4">
    <source>
        <dbReference type="SAM" id="MobiDB-lite"/>
    </source>
</evidence>
<feature type="compositionally biased region" description="Basic and acidic residues" evidence="4">
    <location>
        <begin position="195"/>
        <end position="207"/>
    </location>
</feature>
<evidence type="ECO:0000313" key="6">
    <source>
        <dbReference type="EnsemblMetazoa" id="GAUT000574-PA"/>
    </source>
</evidence>
<dbReference type="VEuPathDB" id="VectorBase:GAUT000574"/>
<dbReference type="AlphaFoldDB" id="A0A1A9UD71"/>
<proteinExistence type="inferred from homology"/>
<dbReference type="GO" id="GO:0005794">
    <property type="term" value="C:Golgi apparatus"/>
    <property type="evidence" value="ECO:0007669"/>
    <property type="project" value="TreeGrafter"/>
</dbReference>
<dbReference type="GO" id="GO:0005789">
    <property type="term" value="C:endoplasmic reticulum membrane"/>
    <property type="evidence" value="ECO:0007669"/>
    <property type="project" value="TreeGrafter"/>
</dbReference>
<keyword evidence="5" id="KW-1133">Transmembrane helix</keyword>
<feature type="transmembrane region" description="Helical" evidence="5">
    <location>
        <begin position="71"/>
        <end position="89"/>
    </location>
</feature>
<dbReference type="Proteomes" id="UP000078200">
    <property type="component" value="Unassembled WGS sequence"/>
</dbReference>
<dbReference type="GO" id="GO:0006646">
    <property type="term" value="P:phosphatidylethanolamine biosynthetic process"/>
    <property type="evidence" value="ECO:0007669"/>
    <property type="project" value="TreeGrafter"/>
</dbReference>
<dbReference type="STRING" id="7395.A0A1A9UD71"/>
<name>A0A1A9UD71_GLOAU</name>
<dbReference type="PANTHER" id="PTHR10414">
    <property type="entry name" value="ETHANOLAMINEPHOSPHOTRANSFERASE"/>
    <property type="match status" value="1"/>
</dbReference>
<feature type="compositionally biased region" description="Polar residues" evidence="4">
    <location>
        <begin position="185"/>
        <end position="194"/>
    </location>
</feature>
<reference evidence="6" key="1">
    <citation type="submission" date="2020-05" db="UniProtKB">
        <authorList>
            <consortium name="EnsemblMetazoa"/>
        </authorList>
    </citation>
    <scope>IDENTIFICATION</scope>
    <source>
        <strain evidence="6">TTRI</strain>
    </source>
</reference>
<dbReference type="PANTHER" id="PTHR10414:SF37">
    <property type="entry name" value="BB IN A BOXCAR, ISOFORM C"/>
    <property type="match status" value="1"/>
</dbReference>
<evidence type="ECO:0000256" key="1">
    <source>
        <dbReference type="ARBA" id="ARBA00004370"/>
    </source>
</evidence>
<evidence type="ECO:0000256" key="3">
    <source>
        <dbReference type="ARBA" id="ARBA00023136"/>
    </source>
</evidence>
<dbReference type="GO" id="GO:0004307">
    <property type="term" value="F:ethanolaminephosphotransferase activity"/>
    <property type="evidence" value="ECO:0007669"/>
    <property type="project" value="TreeGrafter"/>
</dbReference>
<dbReference type="EnsemblMetazoa" id="GAUT000574-RA">
    <property type="protein sequence ID" value="GAUT000574-PA"/>
    <property type="gene ID" value="GAUT000574"/>
</dbReference>
<keyword evidence="3 5" id="KW-0472">Membrane</keyword>
<comment type="similarity">
    <text evidence="2">Belongs to the CDP-alcohol phosphatidyltransferase class-I family.</text>
</comment>
<dbReference type="InterPro" id="IPR014472">
    <property type="entry name" value="CHOPT"/>
</dbReference>
<feature type="transmembrane region" description="Helical" evidence="5">
    <location>
        <begin position="101"/>
        <end position="122"/>
    </location>
</feature>
<sequence length="207" mass="23441">MRLCIDKRIDNWYTFLGLWPATKLRYFECEVPTIPLSFAFRFDLLLAVRCAEVINNEGYGRNGRTLADTRVSSPSILLTLVILSTFIITQKSLDNNFAVHVFLYSVVFGLVAAKVTSILVIARMSKAEMEYLDWSLLGPILLQITLEICAHLHVYRFTIPYPSRTTGTQGTSMNTNSTIISSSNDKNSASPNKQETFRHNLSKETDY</sequence>
<organism evidence="6 7">
    <name type="scientific">Glossina austeni</name>
    <name type="common">Savannah tsetse fly</name>
    <dbReference type="NCBI Taxonomy" id="7395"/>
    <lineage>
        <taxon>Eukaryota</taxon>
        <taxon>Metazoa</taxon>
        <taxon>Ecdysozoa</taxon>
        <taxon>Arthropoda</taxon>
        <taxon>Hexapoda</taxon>
        <taxon>Insecta</taxon>
        <taxon>Pterygota</taxon>
        <taxon>Neoptera</taxon>
        <taxon>Endopterygota</taxon>
        <taxon>Diptera</taxon>
        <taxon>Brachycera</taxon>
        <taxon>Muscomorpha</taxon>
        <taxon>Hippoboscoidea</taxon>
        <taxon>Glossinidae</taxon>
        <taxon>Glossina</taxon>
    </lineage>
</organism>
<evidence type="ECO:0000256" key="2">
    <source>
        <dbReference type="ARBA" id="ARBA00010441"/>
    </source>
</evidence>
<evidence type="ECO:0000313" key="7">
    <source>
        <dbReference type="Proteomes" id="UP000078200"/>
    </source>
</evidence>
<keyword evidence="5" id="KW-0812">Transmembrane</keyword>
<dbReference type="GO" id="GO:0004142">
    <property type="term" value="F:diacylglycerol cholinephosphotransferase activity"/>
    <property type="evidence" value="ECO:0007669"/>
    <property type="project" value="TreeGrafter"/>
</dbReference>
<evidence type="ECO:0000256" key="5">
    <source>
        <dbReference type="SAM" id="Phobius"/>
    </source>
</evidence>
<protein>
    <submittedName>
        <fullName evidence="6">Uncharacterized protein</fullName>
    </submittedName>
</protein>
<comment type="subcellular location">
    <subcellularLocation>
        <location evidence="1">Membrane</location>
    </subcellularLocation>
</comment>
<accession>A0A1A9UD71</accession>
<keyword evidence="7" id="KW-1185">Reference proteome</keyword>
<feature type="compositionally biased region" description="Low complexity" evidence="4">
    <location>
        <begin position="171"/>
        <end position="184"/>
    </location>
</feature>
<feature type="region of interest" description="Disordered" evidence="4">
    <location>
        <begin position="166"/>
        <end position="207"/>
    </location>
</feature>